<gene>
    <name evidence="14" type="ORF">CHC_T00003237001</name>
</gene>
<feature type="compositionally biased region" description="Polar residues" evidence="11">
    <location>
        <begin position="35"/>
        <end position="45"/>
    </location>
</feature>
<feature type="compositionally biased region" description="Basic and acidic residues" evidence="11">
    <location>
        <begin position="956"/>
        <end position="978"/>
    </location>
</feature>
<dbReference type="PROSITE" id="PS50280">
    <property type="entry name" value="SET"/>
    <property type="match status" value="1"/>
</dbReference>
<feature type="region of interest" description="Disordered" evidence="11">
    <location>
        <begin position="1"/>
        <end position="117"/>
    </location>
</feature>
<evidence type="ECO:0000256" key="5">
    <source>
        <dbReference type="ARBA" id="ARBA00022691"/>
    </source>
</evidence>
<dbReference type="EC" id="2.1.1.354" evidence="2"/>
<evidence type="ECO:0000256" key="2">
    <source>
        <dbReference type="ARBA" id="ARBA00012182"/>
    </source>
</evidence>
<dbReference type="Gramene" id="CDF34895">
    <property type="protein sequence ID" value="CDF34895"/>
    <property type="gene ID" value="CHC_T00003237001"/>
</dbReference>
<evidence type="ECO:0000256" key="1">
    <source>
        <dbReference type="ARBA" id="ARBA00004123"/>
    </source>
</evidence>
<dbReference type="InterPro" id="IPR046341">
    <property type="entry name" value="SET_dom_sf"/>
</dbReference>
<dbReference type="GO" id="GO:0032259">
    <property type="term" value="P:methylation"/>
    <property type="evidence" value="ECO:0007669"/>
    <property type="project" value="UniProtKB-KW"/>
</dbReference>
<dbReference type="Proteomes" id="UP000012073">
    <property type="component" value="Unassembled WGS sequence"/>
</dbReference>
<feature type="region of interest" description="Disordered" evidence="11">
    <location>
        <begin position="937"/>
        <end position="1011"/>
    </location>
</feature>
<dbReference type="Gene3D" id="2.170.270.10">
    <property type="entry name" value="SET domain"/>
    <property type="match status" value="1"/>
</dbReference>
<dbReference type="CDD" id="cd10518">
    <property type="entry name" value="SET_SETD1-like"/>
    <property type="match status" value="1"/>
</dbReference>
<evidence type="ECO:0000259" key="12">
    <source>
        <dbReference type="PROSITE" id="PS50280"/>
    </source>
</evidence>
<comment type="catalytic activity">
    <reaction evidence="8">
        <text>L-lysyl(4)-[histone H3] + 3 S-adenosyl-L-methionine = N(6),N(6),N(6)-trimethyl-L-lysyl(4)-[histone H3] + 3 S-adenosyl-L-homocysteine + 3 H(+)</text>
        <dbReference type="Rhea" id="RHEA:60260"/>
        <dbReference type="Rhea" id="RHEA-COMP:15537"/>
        <dbReference type="Rhea" id="RHEA-COMP:15547"/>
        <dbReference type="ChEBI" id="CHEBI:15378"/>
        <dbReference type="ChEBI" id="CHEBI:29969"/>
        <dbReference type="ChEBI" id="CHEBI:57856"/>
        <dbReference type="ChEBI" id="CHEBI:59789"/>
        <dbReference type="ChEBI" id="CHEBI:61961"/>
        <dbReference type="EC" id="2.1.1.354"/>
    </reaction>
</comment>
<dbReference type="OrthoDB" id="3221at2759"/>
<evidence type="ECO:0000256" key="3">
    <source>
        <dbReference type="ARBA" id="ARBA00022603"/>
    </source>
</evidence>
<keyword evidence="15" id="KW-1185">Reference proteome</keyword>
<feature type="region of interest" description="Disordered" evidence="11">
    <location>
        <begin position="1265"/>
        <end position="1287"/>
    </location>
</feature>
<dbReference type="KEGG" id="ccp:CHC_T00003237001"/>
<accession>R7QBQ3</accession>
<evidence type="ECO:0000256" key="7">
    <source>
        <dbReference type="ARBA" id="ARBA00023242"/>
    </source>
</evidence>
<dbReference type="InterPro" id="IPR001214">
    <property type="entry name" value="SET_dom"/>
</dbReference>
<keyword evidence="6" id="KW-0156">Chromatin regulator</keyword>
<comment type="catalytic activity">
    <reaction evidence="9">
        <text>N(6)-methyl-L-lysyl(4)-[histone H3] + S-adenosyl-L-methionine = N(6),N(6)-dimethyl-L-lysyl(4)-[histone H3] + S-adenosyl-L-homocysteine + H(+)</text>
        <dbReference type="Rhea" id="RHEA:60268"/>
        <dbReference type="Rhea" id="RHEA-COMP:15540"/>
        <dbReference type="Rhea" id="RHEA-COMP:15543"/>
        <dbReference type="ChEBI" id="CHEBI:15378"/>
        <dbReference type="ChEBI" id="CHEBI:57856"/>
        <dbReference type="ChEBI" id="CHEBI:59789"/>
        <dbReference type="ChEBI" id="CHEBI:61929"/>
        <dbReference type="ChEBI" id="CHEBI:61976"/>
    </reaction>
</comment>
<evidence type="ECO:0000313" key="14">
    <source>
        <dbReference type="EMBL" id="CDF34895.1"/>
    </source>
</evidence>
<evidence type="ECO:0000313" key="15">
    <source>
        <dbReference type="Proteomes" id="UP000012073"/>
    </source>
</evidence>
<evidence type="ECO:0000259" key="13">
    <source>
        <dbReference type="PROSITE" id="PS50868"/>
    </source>
</evidence>
<feature type="domain" description="SET" evidence="12">
    <location>
        <begin position="1661"/>
        <end position="1777"/>
    </location>
</feature>
<dbReference type="Pfam" id="PF00856">
    <property type="entry name" value="SET"/>
    <property type="match status" value="1"/>
</dbReference>
<sequence>MKGKKLEPHVPTARRTSRRRKLSRRYLDAGFSGPVETQSAYTLQRSLRKMRQSQDTQQRTPATPQFPRRRTRRSTTQAADEDSDYKPYSKPKKRPRTQPGRSKKHSESVPSAKNASAVSPNSLMIRLWDNTAKRLQTEPVPLPDLCGALAKNQTLSLYMGQSSSNFPQNLCNTMLCQEDVDAWSCELSTPGLHRRVMIFNPNTLTVLPHSESPTVSALEQFMRKVAKQQIPGKQLRLYAGEHTSFLFLSDDVRNYVQRICRSHCNVADGPPSLDGEADCISDDNFVLHDRDIPNVYKSDSCDDEPIISASACLSYLDGDSSEPDIECLPLFRSQSASPEGSLSVPIPASQIDNSSTEASYLNDPQRPARSNVDERRRWVLLEDSSGSEESIFDRVFMSEAINSDGDFHSSQERDSCEEGEAAPVIVSPSSHVAGIEDFEEPDKSKMGKIQSKTRVVTNGKQGGAQVCTEPSLVPDIVFSRGQTKSYGRTGRGGFRTNPVGPDELPVKSKSYSTDVYIWNYDEHKRTDVLVPLDEAIEICKRSTSPFLGVYDGQDYDFEGGPLSHTLHIFPYDIVRWANRSVAKDRRVRIWNRSQRSFRAHQFCPMFSRLAVWLQLNPDLAIFDPSMMSPICTARTAVVGPAWRSCLAEGVARSSLMFRRLVRRIQQTGVTKINVEFLSRLEFWNTTKKCKELRDPFFSRGELALFLLANPWIEVYSGQDEVSILELSLGFYLIPIHTNCPAQLASFWNKRDAKKYIQPTGIPEFAGKTIYDCLRANNSLELYLGQDTDQQQAIADAIQRAKVSGSFPYAYMLAYCGELGRQFLSKGWAAVHIDVSNRNTGCAVFWDIKERSLRMQPDIASFSSIDYYLSRHSGATELYTGQNLCSSVQKDISVFFKILTFRPGYNCRTHRPMLTRQTFIPSATFLREELGRKFSVVNHSSEVSEKPSKDSAGPPADGRRKSGRVSELRSGKENLKAQSEEPPAFRGEVRSVSTELAPPEMPTPKRNDEASSDLAFDAYFSSDGKDDESIGLPAPRTLEVTTSNDEDEPAENLECQFPTNDQRQWARNARPPVEMPCSNFWDALLSKAKEKASKISSMIREAGPKILNRQLKQDICQSLREDLLLAVDSSASLLVLASRARSPDFIFAAFKLCLRLEALDVLDCFSSFSVYGYGPPDLSSIRSDLEAGKISGIAGVVKKFRHVCVDLCHYNQDNALVNEAVILQHNGEQRIQDFFAENHDLVVEEGKILSVANICERAKKIGFQENRVRRSSRKTPYQKSPPKAQPSIRVPGYQSQVTFYNYRDEKGYSVMGKRHSARVLGLSIDLRASEARAGNVRPCHVCKRRLFQSKGDSLQCSNHKFDVCKELVCRSCLESTLSLSEAEFHDWRKRDNWICIHCRGLCVERPLEHDSHGHLLRKSRELSEVEVQFNWHICEMKANSVALALARRLISGQFSSLADGLSISLTKVGSGKEWQAKAKLPVGAYRCRVDVDETWKYSTTFQVLPMSKYLSKMCRQSSSASAAKQESVSSTSSEVASAKRHIEWKKREAMESRISPVHSFSQHGGGSFVGNCSRTEGYDWQRAKRHAVVHWIPEVSQEPTTEWENGSNKRSQEITFHASTEVLPGSVEMDEFPRLKVGMSWRQFEHEVHAFKFDYMRNETLWGVLTGTSRIHGVGLFTQTGYQKGDFVIEYAGDVIRTPLGDLREKRYDAEGLGTYLFKIDEHKIVDATVKSNRARFTNHSCDPNMAAKIVNVRGRDLVVLLATRNIPPFAELTFNYQLPYEDKKIECLCNSWNCVGVMN</sequence>
<dbReference type="SMART" id="SM00317">
    <property type="entry name" value="SET"/>
    <property type="match status" value="1"/>
</dbReference>
<comment type="subcellular location">
    <subcellularLocation>
        <location evidence="1">Nucleus</location>
    </subcellularLocation>
</comment>
<dbReference type="PANTHER" id="PTHR45814:SF2">
    <property type="entry name" value="HISTONE-LYSINE N-METHYLTRANSFERASE SETD1"/>
    <property type="match status" value="1"/>
</dbReference>
<dbReference type="InterPro" id="IPR044570">
    <property type="entry name" value="Set1-like"/>
</dbReference>
<dbReference type="SUPFAM" id="SSF82199">
    <property type="entry name" value="SET domain"/>
    <property type="match status" value="1"/>
</dbReference>
<dbReference type="PROSITE" id="PS50868">
    <property type="entry name" value="POST_SET"/>
    <property type="match status" value="1"/>
</dbReference>
<evidence type="ECO:0000256" key="9">
    <source>
        <dbReference type="ARBA" id="ARBA00047583"/>
    </source>
</evidence>
<feature type="compositionally biased region" description="Low complexity" evidence="11">
    <location>
        <begin position="56"/>
        <end position="66"/>
    </location>
</feature>
<comment type="catalytic activity">
    <reaction evidence="10">
        <text>N(6),N(6)-dimethyl-L-lysyl(4)-[histone H3] + S-adenosyl-L-methionine = N(6),N(6),N(6)-trimethyl-L-lysyl(4)-[histone H3] + S-adenosyl-L-homocysteine + H(+)</text>
        <dbReference type="Rhea" id="RHEA:60272"/>
        <dbReference type="Rhea" id="RHEA-COMP:15537"/>
        <dbReference type="Rhea" id="RHEA-COMP:15540"/>
        <dbReference type="ChEBI" id="CHEBI:15378"/>
        <dbReference type="ChEBI" id="CHEBI:57856"/>
        <dbReference type="ChEBI" id="CHEBI:59789"/>
        <dbReference type="ChEBI" id="CHEBI:61961"/>
        <dbReference type="ChEBI" id="CHEBI:61976"/>
    </reaction>
</comment>
<reference evidence="15" key="1">
    <citation type="journal article" date="2013" name="Proc. Natl. Acad. Sci. U.S.A.">
        <title>Genome structure and metabolic features in the red seaweed Chondrus crispus shed light on evolution of the Archaeplastida.</title>
        <authorList>
            <person name="Collen J."/>
            <person name="Porcel B."/>
            <person name="Carre W."/>
            <person name="Ball S.G."/>
            <person name="Chaparro C."/>
            <person name="Tonon T."/>
            <person name="Barbeyron T."/>
            <person name="Michel G."/>
            <person name="Noel B."/>
            <person name="Valentin K."/>
            <person name="Elias M."/>
            <person name="Artiguenave F."/>
            <person name="Arun A."/>
            <person name="Aury J.M."/>
            <person name="Barbosa-Neto J.F."/>
            <person name="Bothwell J.H."/>
            <person name="Bouget F.Y."/>
            <person name="Brillet L."/>
            <person name="Cabello-Hurtado F."/>
            <person name="Capella-Gutierrez S."/>
            <person name="Charrier B."/>
            <person name="Cladiere L."/>
            <person name="Cock J.M."/>
            <person name="Coelho S.M."/>
            <person name="Colleoni C."/>
            <person name="Czjzek M."/>
            <person name="Da Silva C."/>
            <person name="Delage L."/>
            <person name="Denoeud F."/>
            <person name="Deschamps P."/>
            <person name="Dittami S.M."/>
            <person name="Gabaldon T."/>
            <person name="Gachon C.M."/>
            <person name="Groisillier A."/>
            <person name="Herve C."/>
            <person name="Jabbari K."/>
            <person name="Katinka M."/>
            <person name="Kloareg B."/>
            <person name="Kowalczyk N."/>
            <person name="Labadie K."/>
            <person name="Leblanc C."/>
            <person name="Lopez P.J."/>
            <person name="McLachlan D.H."/>
            <person name="Meslet-Cladiere L."/>
            <person name="Moustafa A."/>
            <person name="Nehr Z."/>
            <person name="Nyvall Collen P."/>
            <person name="Panaud O."/>
            <person name="Partensky F."/>
            <person name="Poulain J."/>
            <person name="Rensing S.A."/>
            <person name="Rousvoal S."/>
            <person name="Samson G."/>
            <person name="Symeonidi A."/>
            <person name="Weissenbach J."/>
            <person name="Zambounis A."/>
            <person name="Wincker P."/>
            <person name="Boyen C."/>
        </authorList>
    </citation>
    <scope>NUCLEOTIDE SEQUENCE [LARGE SCALE GENOMIC DNA]</scope>
    <source>
        <strain evidence="15">cv. Stackhouse</strain>
    </source>
</reference>
<keyword evidence="5" id="KW-0949">S-adenosyl-L-methionine</keyword>
<dbReference type="EMBL" id="HG001709">
    <property type="protein sequence ID" value="CDF34895.1"/>
    <property type="molecule type" value="Genomic_DNA"/>
</dbReference>
<evidence type="ECO:0000256" key="10">
    <source>
        <dbReference type="ARBA" id="ARBA00049129"/>
    </source>
</evidence>
<protein>
    <recommendedName>
        <fullName evidence="2">[histone H3]-lysine(4) N-trimethyltransferase</fullName>
        <ecNumber evidence="2">2.1.1.354</ecNumber>
    </recommendedName>
</protein>
<dbReference type="RefSeq" id="XP_005714714.1">
    <property type="nucleotide sequence ID" value="XM_005714657.1"/>
</dbReference>
<keyword evidence="3" id="KW-0489">Methyltransferase</keyword>
<proteinExistence type="predicted"/>
<feature type="compositionally biased region" description="Polar residues" evidence="11">
    <location>
        <begin position="108"/>
        <end position="117"/>
    </location>
</feature>
<dbReference type="GO" id="GO:0048188">
    <property type="term" value="C:Set1C/COMPASS complex"/>
    <property type="evidence" value="ECO:0007669"/>
    <property type="project" value="TreeGrafter"/>
</dbReference>
<dbReference type="STRING" id="2769.R7QBQ3"/>
<evidence type="ECO:0000256" key="11">
    <source>
        <dbReference type="SAM" id="MobiDB-lite"/>
    </source>
</evidence>
<keyword evidence="7" id="KW-0539">Nucleus</keyword>
<evidence type="ECO:0000256" key="6">
    <source>
        <dbReference type="ARBA" id="ARBA00022853"/>
    </source>
</evidence>
<feature type="domain" description="Post-SET" evidence="13">
    <location>
        <begin position="1783"/>
        <end position="1799"/>
    </location>
</feature>
<evidence type="ECO:0000256" key="4">
    <source>
        <dbReference type="ARBA" id="ARBA00022679"/>
    </source>
</evidence>
<dbReference type="GeneID" id="17322427"/>
<evidence type="ECO:0000256" key="8">
    <source>
        <dbReference type="ARBA" id="ARBA00047571"/>
    </source>
</evidence>
<organism evidence="14 15">
    <name type="scientific">Chondrus crispus</name>
    <name type="common">Carrageen Irish moss</name>
    <name type="synonym">Polymorpha crispa</name>
    <dbReference type="NCBI Taxonomy" id="2769"/>
    <lineage>
        <taxon>Eukaryota</taxon>
        <taxon>Rhodophyta</taxon>
        <taxon>Florideophyceae</taxon>
        <taxon>Rhodymeniophycidae</taxon>
        <taxon>Gigartinales</taxon>
        <taxon>Gigartinaceae</taxon>
        <taxon>Chondrus</taxon>
    </lineage>
</organism>
<feature type="compositionally biased region" description="Basic residues" evidence="11">
    <location>
        <begin position="15"/>
        <end position="24"/>
    </location>
</feature>
<dbReference type="GO" id="GO:0140999">
    <property type="term" value="F:histone H3K4 trimethyltransferase activity"/>
    <property type="evidence" value="ECO:0007669"/>
    <property type="project" value="UniProtKB-EC"/>
</dbReference>
<dbReference type="InterPro" id="IPR003616">
    <property type="entry name" value="Post-SET_dom"/>
</dbReference>
<keyword evidence="4" id="KW-0808">Transferase</keyword>
<dbReference type="PANTHER" id="PTHR45814">
    <property type="entry name" value="HISTONE-LYSINE N-METHYLTRANSFERASE SETD1"/>
    <property type="match status" value="1"/>
</dbReference>
<name>R7QBQ3_CHOCR</name>
<feature type="compositionally biased region" description="Basic residues" evidence="11">
    <location>
        <begin position="89"/>
        <end position="104"/>
    </location>
</feature>